<evidence type="ECO:0000313" key="2">
    <source>
        <dbReference type="Proteomes" id="UP000638353"/>
    </source>
</evidence>
<name>A0A918X3Z3_9ACTN</name>
<gene>
    <name evidence="1" type="ORF">GCM10010334_64600</name>
</gene>
<dbReference type="RefSeq" id="WP_189826353.1">
    <property type="nucleotide sequence ID" value="NZ_BMVC01000015.1"/>
</dbReference>
<dbReference type="Proteomes" id="UP000638353">
    <property type="component" value="Unassembled WGS sequence"/>
</dbReference>
<dbReference type="Pfam" id="PF09947">
    <property type="entry name" value="DUF2180"/>
    <property type="match status" value="1"/>
</dbReference>
<dbReference type="AlphaFoldDB" id="A0A918X3Z3"/>
<proteinExistence type="predicted"/>
<comment type="caution">
    <text evidence="1">The sequence shown here is derived from an EMBL/GenBank/DDBJ whole genome shotgun (WGS) entry which is preliminary data.</text>
</comment>
<evidence type="ECO:0008006" key="3">
    <source>
        <dbReference type="Google" id="ProtNLM"/>
    </source>
</evidence>
<dbReference type="InterPro" id="IPR017211">
    <property type="entry name" value="UCP037465_Znf"/>
</dbReference>
<reference evidence="1" key="1">
    <citation type="journal article" date="2014" name="Int. J. Syst. Evol. Microbiol.">
        <title>Complete genome sequence of Corynebacterium casei LMG S-19264T (=DSM 44701T), isolated from a smear-ripened cheese.</title>
        <authorList>
            <consortium name="US DOE Joint Genome Institute (JGI-PGF)"/>
            <person name="Walter F."/>
            <person name="Albersmeier A."/>
            <person name="Kalinowski J."/>
            <person name="Ruckert C."/>
        </authorList>
    </citation>
    <scope>NUCLEOTIDE SEQUENCE</scope>
    <source>
        <strain evidence="1">JCM 4637</strain>
    </source>
</reference>
<sequence length="68" mass="7382">MNCYDCHLLSITTPAVAVCCHCGAAVCPEHTKADAQDVHRTEGMGLSTLDRSARRLTCLTCHDAEHQL</sequence>
<evidence type="ECO:0000313" key="1">
    <source>
        <dbReference type="EMBL" id="GHD09858.1"/>
    </source>
</evidence>
<accession>A0A918X3Z3</accession>
<reference evidence="1" key="2">
    <citation type="submission" date="2020-09" db="EMBL/GenBank/DDBJ databases">
        <authorList>
            <person name="Sun Q."/>
            <person name="Ohkuma M."/>
        </authorList>
    </citation>
    <scope>NUCLEOTIDE SEQUENCE</scope>
    <source>
        <strain evidence="1">JCM 4637</strain>
    </source>
</reference>
<dbReference type="EMBL" id="BMVC01000015">
    <property type="protein sequence ID" value="GHD09858.1"/>
    <property type="molecule type" value="Genomic_DNA"/>
</dbReference>
<protein>
    <recommendedName>
        <fullName evidence="3">DUF2180 family protein</fullName>
    </recommendedName>
</protein>
<organism evidence="1 2">
    <name type="scientific">Streptomyces finlayi</name>
    <dbReference type="NCBI Taxonomy" id="67296"/>
    <lineage>
        <taxon>Bacteria</taxon>
        <taxon>Bacillati</taxon>
        <taxon>Actinomycetota</taxon>
        <taxon>Actinomycetes</taxon>
        <taxon>Kitasatosporales</taxon>
        <taxon>Streptomycetaceae</taxon>
        <taxon>Streptomyces</taxon>
    </lineage>
</organism>